<proteinExistence type="predicted"/>
<protein>
    <submittedName>
        <fullName evidence="1">Uncharacterized protein</fullName>
    </submittedName>
</protein>
<gene>
    <name evidence="1" type="ORF">ACFPIH_42115</name>
</gene>
<dbReference type="EMBL" id="JBHSFK010000039">
    <property type="protein sequence ID" value="MFC4505974.1"/>
    <property type="molecule type" value="Genomic_DNA"/>
</dbReference>
<dbReference type="Proteomes" id="UP001595839">
    <property type="component" value="Unassembled WGS sequence"/>
</dbReference>
<evidence type="ECO:0000313" key="2">
    <source>
        <dbReference type="Proteomes" id="UP001595839"/>
    </source>
</evidence>
<dbReference type="RefSeq" id="WP_381183288.1">
    <property type="nucleotide sequence ID" value="NZ_JBHSFK010000039.1"/>
</dbReference>
<sequence length="81" mass="8799">MSDEAQEARRTVAYRLSAYDGLPRSVRVSAAAALEALDDGLDAERARAAAKEHLRRLFGSADRVAPRAVLDAMFISVALIR</sequence>
<accession>A0ABV9B2S8</accession>
<name>A0ABV9B2S8_9ACTN</name>
<evidence type="ECO:0000313" key="1">
    <source>
        <dbReference type="EMBL" id="MFC4505974.1"/>
    </source>
</evidence>
<reference evidence="2" key="1">
    <citation type="journal article" date="2019" name="Int. J. Syst. Evol. Microbiol.">
        <title>The Global Catalogue of Microorganisms (GCM) 10K type strain sequencing project: providing services to taxonomists for standard genome sequencing and annotation.</title>
        <authorList>
            <consortium name="The Broad Institute Genomics Platform"/>
            <consortium name="The Broad Institute Genome Sequencing Center for Infectious Disease"/>
            <person name="Wu L."/>
            <person name="Ma J."/>
        </authorList>
    </citation>
    <scope>NUCLEOTIDE SEQUENCE [LARGE SCALE GENOMIC DNA]</scope>
    <source>
        <strain evidence="2">CGMCC 4.7177</strain>
    </source>
</reference>
<organism evidence="1 2">
    <name type="scientific">Streptomyces vulcanius</name>
    <dbReference type="NCBI Taxonomy" id="1441876"/>
    <lineage>
        <taxon>Bacteria</taxon>
        <taxon>Bacillati</taxon>
        <taxon>Actinomycetota</taxon>
        <taxon>Actinomycetes</taxon>
        <taxon>Kitasatosporales</taxon>
        <taxon>Streptomycetaceae</taxon>
        <taxon>Streptomyces</taxon>
    </lineage>
</organism>
<keyword evidence="2" id="KW-1185">Reference proteome</keyword>
<comment type="caution">
    <text evidence="1">The sequence shown here is derived from an EMBL/GenBank/DDBJ whole genome shotgun (WGS) entry which is preliminary data.</text>
</comment>